<proteinExistence type="predicted"/>
<accession>A0ABD2M806</accession>
<evidence type="ECO:0000313" key="2">
    <source>
        <dbReference type="EMBL" id="KAL3123604.1"/>
    </source>
</evidence>
<dbReference type="Proteomes" id="UP001620626">
    <property type="component" value="Unassembled WGS sequence"/>
</dbReference>
<reference evidence="2 3" key="1">
    <citation type="submission" date="2024-10" db="EMBL/GenBank/DDBJ databases">
        <authorList>
            <person name="Kim D."/>
        </authorList>
    </citation>
    <scope>NUCLEOTIDE SEQUENCE [LARGE SCALE GENOMIC DNA]</scope>
    <source>
        <strain evidence="2">BH-2024</strain>
    </source>
</reference>
<dbReference type="EMBL" id="JBICBT010000093">
    <property type="protein sequence ID" value="KAL3123604.1"/>
    <property type="molecule type" value="Genomic_DNA"/>
</dbReference>
<organism evidence="2 3">
    <name type="scientific">Heterodera trifolii</name>
    <dbReference type="NCBI Taxonomy" id="157864"/>
    <lineage>
        <taxon>Eukaryota</taxon>
        <taxon>Metazoa</taxon>
        <taxon>Ecdysozoa</taxon>
        <taxon>Nematoda</taxon>
        <taxon>Chromadorea</taxon>
        <taxon>Rhabditida</taxon>
        <taxon>Tylenchina</taxon>
        <taxon>Tylenchomorpha</taxon>
        <taxon>Tylenchoidea</taxon>
        <taxon>Heteroderidae</taxon>
        <taxon>Heteroderinae</taxon>
        <taxon>Heterodera</taxon>
    </lineage>
</organism>
<comment type="caution">
    <text evidence="2">The sequence shown here is derived from an EMBL/GenBank/DDBJ whole genome shotgun (WGS) entry which is preliminary data.</text>
</comment>
<keyword evidence="3" id="KW-1185">Reference proteome</keyword>
<protein>
    <recommendedName>
        <fullName evidence="1">CYRIA/CYRIB Rac1 binding domain-containing protein</fullName>
    </recommendedName>
</protein>
<dbReference type="InterPro" id="IPR009828">
    <property type="entry name" value="CYRIA/CYRIB_Rac1-bd"/>
</dbReference>
<name>A0ABD2M806_9BILA</name>
<gene>
    <name evidence="2" type="ORF">niasHT_002495</name>
</gene>
<evidence type="ECO:0000259" key="1">
    <source>
        <dbReference type="Pfam" id="PF07159"/>
    </source>
</evidence>
<dbReference type="AlphaFoldDB" id="A0ABD2M806"/>
<dbReference type="Pfam" id="PF07159">
    <property type="entry name" value="CYRIA-B_Rac1-bd"/>
    <property type="match status" value="1"/>
</dbReference>
<sequence length="108" mass="12342">MFFCAPFVRFSITNRPSVEADPFILRLALSTHHKHGSIVRFPFIPHKGLDDSDAEEYFQIEQLLSKNFAKVLALVVRYDMLKASTPSLQNAFSLFRQILWGLIRLGGC</sequence>
<feature type="domain" description="CYRIA/CYRIB Rac1 binding" evidence="1">
    <location>
        <begin position="51"/>
        <end position="98"/>
    </location>
</feature>
<evidence type="ECO:0000313" key="3">
    <source>
        <dbReference type="Proteomes" id="UP001620626"/>
    </source>
</evidence>